<dbReference type="InterPro" id="IPR013783">
    <property type="entry name" value="Ig-like_fold"/>
</dbReference>
<evidence type="ECO:0000256" key="9">
    <source>
        <dbReference type="ARBA" id="ARBA00022553"/>
    </source>
</evidence>
<dbReference type="GO" id="GO:0045211">
    <property type="term" value="C:postsynaptic membrane"/>
    <property type="evidence" value="ECO:0007669"/>
    <property type="project" value="UniProtKB-SubCell"/>
</dbReference>
<protein>
    <recommendedName>
        <fullName evidence="22">Dystroglycan 1</fullName>
    </recommendedName>
    <alternativeName>
        <fullName evidence="24">Dystroglycan</fullName>
    </alternativeName>
    <alternativeName>
        <fullName evidence="23">Dystrophin-associated glycoprotein 1</fullName>
    </alternativeName>
</protein>
<evidence type="ECO:0000313" key="30">
    <source>
        <dbReference type="Proteomes" id="UP000694388"/>
    </source>
</evidence>
<evidence type="ECO:0000256" key="26">
    <source>
        <dbReference type="SAM" id="MobiDB-lite"/>
    </source>
</evidence>
<dbReference type="InterPro" id="IPR027468">
    <property type="entry name" value="Alpha-dystroglycan_domain_2"/>
</dbReference>
<accession>A0A8C4NGC7</accession>
<evidence type="ECO:0000256" key="23">
    <source>
        <dbReference type="ARBA" id="ARBA00030092"/>
    </source>
</evidence>
<evidence type="ECO:0000256" key="15">
    <source>
        <dbReference type="ARBA" id="ARBA00023157"/>
    </source>
</evidence>
<evidence type="ECO:0000256" key="16">
    <source>
        <dbReference type="ARBA" id="ARBA00023180"/>
    </source>
</evidence>
<dbReference type="GeneTree" id="ENSGT00390000008429"/>
<dbReference type="GO" id="GO:0007411">
    <property type="term" value="P:axon guidance"/>
    <property type="evidence" value="ECO:0007669"/>
    <property type="project" value="TreeGrafter"/>
</dbReference>
<dbReference type="GO" id="GO:0043236">
    <property type="term" value="F:laminin binding"/>
    <property type="evidence" value="ECO:0007669"/>
    <property type="project" value="TreeGrafter"/>
</dbReference>
<keyword evidence="13" id="KW-0770">Synapse</keyword>
<evidence type="ECO:0000256" key="2">
    <source>
        <dbReference type="ARBA" id="ARBA00004239"/>
    </source>
</evidence>
<dbReference type="GO" id="GO:0042383">
    <property type="term" value="C:sarcolemma"/>
    <property type="evidence" value="ECO:0007669"/>
    <property type="project" value="UniProtKB-SubCell"/>
</dbReference>
<evidence type="ECO:0000256" key="14">
    <source>
        <dbReference type="ARBA" id="ARBA00023136"/>
    </source>
</evidence>
<keyword evidence="17" id="KW-0206">Cytoskeleton</keyword>
<evidence type="ECO:0000256" key="21">
    <source>
        <dbReference type="ARBA" id="ARBA00024991"/>
    </source>
</evidence>
<comment type="function">
    <text evidence="20">The dystroglycan complex is involved in a number of processes including laminin and basement membrane assembly, sarcolemmal stability, cell survival, peripheral nerve myelination, nodal structure, cell migration, and epithelial polarization.</text>
</comment>
<dbReference type="GO" id="GO:0005856">
    <property type="term" value="C:cytoskeleton"/>
    <property type="evidence" value="ECO:0007669"/>
    <property type="project" value="UniProtKB-SubCell"/>
</dbReference>
<name>A0A8C4NGC7_EPTBU</name>
<evidence type="ECO:0000256" key="7">
    <source>
        <dbReference type="ARBA" id="ARBA00022490"/>
    </source>
</evidence>
<keyword evidence="15" id="KW-1015">Disulfide bond</keyword>
<evidence type="ECO:0000256" key="27">
    <source>
        <dbReference type="SAM" id="Phobius"/>
    </source>
</evidence>
<dbReference type="InterPro" id="IPR015919">
    <property type="entry name" value="Cadherin-like_sf"/>
</dbReference>
<keyword evidence="6" id="KW-1003">Cell membrane</keyword>
<evidence type="ECO:0000256" key="19">
    <source>
        <dbReference type="ARBA" id="ARBA00023257"/>
    </source>
</evidence>
<keyword evidence="12 27" id="KW-1133">Transmembrane helix</keyword>
<comment type="subcellular location">
    <subcellularLocation>
        <location evidence="1">Cell membrane</location>
        <location evidence="1">Sarcolemma</location>
    </subcellularLocation>
    <subcellularLocation>
        <location evidence="4">Cell membrane</location>
        <topology evidence="4">Single-pass type I membrane protein</topology>
    </subcellularLocation>
    <subcellularLocation>
        <location evidence="3">Cytoplasm</location>
        <location evidence="3">Cytoskeleton</location>
    </subcellularLocation>
    <subcellularLocation>
        <location evidence="5">Nucleus</location>
        <location evidence="5">Nucleoplasm</location>
    </subcellularLocation>
    <subcellularLocation>
        <location evidence="25">Postsynaptic cell membrane</location>
    </subcellularLocation>
    <subcellularLocation>
        <location evidence="2">Secreted</location>
        <location evidence="2">Extracellular space</location>
    </subcellularLocation>
</comment>
<dbReference type="SUPFAM" id="SSF111006">
    <property type="entry name" value="Dystroglycan, domain 2"/>
    <property type="match status" value="1"/>
</dbReference>
<dbReference type="Gene3D" id="3.30.70.1040">
    <property type="entry name" value="Dystroglycan, domain 2"/>
    <property type="match status" value="1"/>
</dbReference>
<dbReference type="SUPFAM" id="SSF49313">
    <property type="entry name" value="Cadherin-like"/>
    <property type="match status" value="1"/>
</dbReference>
<keyword evidence="14 27" id="KW-0472">Membrane</keyword>
<feature type="region of interest" description="Disordered" evidence="26">
    <location>
        <begin position="706"/>
        <end position="736"/>
    </location>
</feature>
<evidence type="ECO:0000256" key="4">
    <source>
        <dbReference type="ARBA" id="ARBA00004251"/>
    </source>
</evidence>
<dbReference type="GO" id="GO:0002009">
    <property type="term" value="P:morphogenesis of an epithelium"/>
    <property type="evidence" value="ECO:0007669"/>
    <property type="project" value="TreeGrafter"/>
</dbReference>
<evidence type="ECO:0000256" key="12">
    <source>
        <dbReference type="ARBA" id="ARBA00022989"/>
    </source>
</evidence>
<evidence type="ECO:0000256" key="11">
    <source>
        <dbReference type="ARBA" id="ARBA00022729"/>
    </source>
</evidence>
<dbReference type="GO" id="GO:0021675">
    <property type="term" value="P:nerve development"/>
    <property type="evidence" value="ECO:0007669"/>
    <property type="project" value="TreeGrafter"/>
</dbReference>
<dbReference type="Pfam" id="PF05454">
    <property type="entry name" value="DAG1"/>
    <property type="match status" value="1"/>
</dbReference>
<dbReference type="PROSITE" id="PS51699">
    <property type="entry name" value="SEA_DG"/>
    <property type="match status" value="1"/>
</dbReference>
<evidence type="ECO:0000256" key="13">
    <source>
        <dbReference type="ARBA" id="ARBA00023018"/>
    </source>
</evidence>
<evidence type="ECO:0000256" key="18">
    <source>
        <dbReference type="ARBA" id="ARBA00023242"/>
    </source>
</evidence>
<keyword evidence="19" id="KW-0628">Postsynaptic cell membrane</keyword>
<proteinExistence type="predicted"/>
<feature type="compositionally biased region" description="Polar residues" evidence="26">
    <location>
        <begin position="723"/>
        <end position="736"/>
    </location>
</feature>
<dbReference type="PANTHER" id="PTHR21559:SF21">
    <property type="entry name" value="DYSTROGLYCAN 1"/>
    <property type="match status" value="1"/>
</dbReference>
<dbReference type="SMART" id="SM00736">
    <property type="entry name" value="CADG"/>
    <property type="match status" value="1"/>
</dbReference>
<dbReference type="GO" id="GO:0005654">
    <property type="term" value="C:nucleoplasm"/>
    <property type="evidence" value="ECO:0007669"/>
    <property type="project" value="UniProtKB-SubCell"/>
</dbReference>
<dbReference type="Proteomes" id="UP000694388">
    <property type="component" value="Unplaced"/>
</dbReference>
<keyword evidence="10 27" id="KW-0812">Transmembrane</keyword>
<dbReference type="GO" id="GO:0005576">
    <property type="term" value="C:extracellular region"/>
    <property type="evidence" value="ECO:0007669"/>
    <property type="project" value="UniProtKB-SubCell"/>
</dbReference>
<keyword evidence="11" id="KW-0732">Signal</keyword>
<dbReference type="InterPro" id="IPR030398">
    <property type="entry name" value="SEA_DG_dom"/>
</dbReference>
<dbReference type="GO" id="GO:0016011">
    <property type="term" value="C:dystroglycan complex"/>
    <property type="evidence" value="ECO:0007669"/>
    <property type="project" value="TreeGrafter"/>
</dbReference>
<keyword evidence="7" id="KW-0963">Cytoplasm</keyword>
<dbReference type="PANTHER" id="PTHR21559">
    <property type="entry name" value="DYSTROGLYCAN-RELATED"/>
    <property type="match status" value="1"/>
</dbReference>
<keyword evidence="8" id="KW-0964">Secreted</keyword>
<dbReference type="Pfam" id="PF18424">
    <property type="entry name" value="a_DG1_N2"/>
    <property type="match status" value="1"/>
</dbReference>
<feature type="region of interest" description="Disordered" evidence="26">
    <location>
        <begin position="300"/>
        <end position="336"/>
    </location>
</feature>
<evidence type="ECO:0000256" key="3">
    <source>
        <dbReference type="ARBA" id="ARBA00004245"/>
    </source>
</evidence>
<evidence type="ECO:0000256" key="22">
    <source>
        <dbReference type="ARBA" id="ARBA00026224"/>
    </source>
</evidence>
<reference evidence="29" key="2">
    <citation type="submission" date="2025-09" db="UniProtKB">
        <authorList>
            <consortium name="Ensembl"/>
        </authorList>
    </citation>
    <scope>IDENTIFICATION</scope>
</reference>
<evidence type="ECO:0000256" key="25">
    <source>
        <dbReference type="ARBA" id="ARBA00034100"/>
    </source>
</evidence>
<keyword evidence="30" id="KW-1185">Reference proteome</keyword>
<reference evidence="29" key="1">
    <citation type="submission" date="2025-08" db="UniProtKB">
        <authorList>
            <consortium name="Ensembl"/>
        </authorList>
    </citation>
    <scope>IDENTIFICATION</scope>
</reference>
<feature type="transmembrane region" description="Helical" evidence="27">
    <location>
        <begin position="614"/>
        <end position="640"/>
    </location>
</feature>
<evidence type="ECO:0000256" key="6">
    <source>
        <dbReference type="ARBA" id="ARBA00022475"/>
    </source>
</evidence>
<evidence type="ECO:0000256" key="20">
    <source>
        <dbReference type="ARBA" id="ARBA00023567"/>
    </source>
</evidence>
<dbReference type="Gene3D" id="2.60.40.10">
    <property type="entry name" value="Immunoglobulins"/>
    <property type="match status" value="1"/>
</dbReference>
<dbReference type="Ensembl" id="ENSEBUT00000006704.1">
    <property type="protein sequence ID" value="ENSEBUP00000006251.1"/>
    <property type="gene ID" value="ENSEBUG00000004146.1"/>
</dbReference>
<evidence type="ECO:0000256" key="1">
    <source>
        <dbReference type="ARBA" id="ARBA00004135"/>
    </source>
</evidence>
<comment type="function">
    <text evidence="21">Transmembrane protein that plays important roles in connecting the extracellular matrix to the cytoskeleton. Acts as a cell adhesion receptor in both muscle and non-muscle tissues. Receptor for both DMD and UTRN and, through these interactions, scaffolds axin to the cytoskeleton. Also functions in cell adhesion-mediated signaling and implicated in cell polarity.</text>
</comment>
<dbReference type="GO" id="GO:0016203">
    <property type="term" value="P:muscle attachment"/>
    <property type="evidence" value="ECO:0007669"/>
    <property type="project" value="TreeGrafter"/>
</dbReference>
<dbReference type="InterPro" id="IPR008465">
    <property type="entry name" value="DAG1_C"/>
</dbReference>
<dbReference type="InterPro" id="IPR006644">
    <property type="entry name" value="Cadg"/>
</dbReference>
<evidence type="ECO:0000256" key="8">
    <source>
        <dbReference type="ARBA" id="ARBA00022525"/>
    </source>
</evidence>
<evidence type="ECO:0000256" key="5">
    <source>
        <dbReference type="ARBA" id="ARBA00004642"/>
    </source>
</evidence>
<feature type="domain" description="Peptidase S72" evidence="28">
    <location>
        <begin position="464"/>
        <end position="573"/>
    </location>
</feature>
<evidence type="ECO:0000259" key="28">
    <source>
        <dbReference type="PROSITE" id="PS51699"/>
    </source>
</evidence>
<keyword evidence="16" id="KW-0325">Glycoprotein</keyword>
<dbReference type="InterPro" id="IPR041631">
    <property type="entry name" value="Alpha_DG1_N2"/>
</dbReference>
<dbReference type="AlphaFoldDB" id="A0A8C4NGC7"/>
<keyword evidence="9" id="KW-0597">Phosphoprotein</keyword>
<sequence>MKIKVLKYSKMDASSCIHEYSIVIWASGEYKCKGRSSSLIFLQIQESTILPSWLKLDKDLGVLLGHPRENDIGVYTIPLEMNGAYGKRVIFIRVVPEDSAMSPAHNVACPVGEPVTSLTVIVDVDLDNMSGEQRIQLLQHVMPFAGVELRNIKLSAVQNNRLFDTSAFLAGPGNARRMEYVGALLSWQLGCALDIVSLPSLAVQQPAKEGKMATALKYPVLGWHVANHKPYRPKKIKRQVFVTPTPIIAAIPPTKTGQVEEPLARVIPSQISPSFLATTSVVLYSAADALSESQQLLPTTTLPTTTWPSSLHAGPDTPSKPFAADTTPEPPVPEFGETMVTPYDSVEWPVLGENRPPQLHIPIGFLNVDVGTYFEHRIPLNTFIDSEDGLLDRLHLKLSSKDGIDGSGPWMGLDTSKIMLYGLPPNDKTVVGKHKFVLTATDKAGASSESTFKVMVHRPPHGSQPSVLFETKLNNNFENFAHDLDLKVGFVKKLTAALGGKNTSVLTIEDIERGSVVVTWSNNTLPLEPCPLLEVHRLCDQMISETGAPRESFHASMKPEFDVLKVKAYGTEKCADSDFMAVGHRKILPSTVSVPTPVATVARPEAMPAQDRNILYTIIPLILVALLILLLLLIGVCLCYRHKRKGKMILEEQHSFVRKGIPVIFSDEMDDSKPSLSSNKPLILHEEKAPLSASRFPSYALQECLPPPPFDGQAESRKRHQKGTSMKLVTTTYVPP</sequence>
<evidence type="ECO:0000256" key="17">
    <source>
        <dbReference type="ARBA" id="ARBA00023212"/>
    </source>
</evidence>
<organism evidence="29 30">
    <name type="scientific">Eptatretus burgeri</name>
    <name type="common">Inshore hagfish</name>
    <dbReference type="NCBI Taxonomy" id="7764"/>
    <lineage>
        <taxon>Eukaryota</taxon>
        <taxon>Metazoa</taxon>
        <taxon>Chordata</taxon>
        <taxon>Craniata</taxon>
        <taxon>Vertebrata</taxon>
        <taxon>Cyclostomata</taxon>
        <taxon>Myxini</taxon>
        <taxon>Myxiniformes</taxon>
        <taxon>Myxinidae</taxon>
        <taxon>Eptatretinae</taxon>
        <taxon>Eptatretus</taxon>
    </lineage>
</organism>
<evidence type="ECO:0000256" key="10">
    <source>
        <dbReference type="ARBA" id="ARBA00022692"/>
    </source>
</evidence>
<dbReference type="GO" id="GO:0005509">
    <property type="term" value="F:calcium ion binding"/>
    <property type="evidence" value="ECO:0007669"/>
    <property type="project" value="InterPro"/>
</dbReference>
<evidence type="ECO:0000313" key="29">
    <source>
        <dbReference type="Ensembl" id="ENSEBUP00000006251.1"/>
    </source>
</evidence>
<keyword evidence="18" id="KW-0539">Nucleus</keyword>
<evidence type="ECO:0000256" key="24">
    <source>
        <dbReference type="ARBA" id="ARBA00031034"/>
    </source>
</evidence>